<evidence type="ECO:0000313" key="4">
    <source>
        <dbReference type="Proteomes" id="UP000234935"/>
    </source>
</evidence>
<name>A0A2N5IYN5_9BIFI</name>
<dbReference type="AlphaFoldDB" id="A0A2N5IYN5"/>
<dbReference type="RefSeq" id="WP_101671546.1">
    <property type="nucleotide sequence ID" value="NZ_NMYC01000005.1"/>
</dbReference>
<reference evidence="3 4" key="1">
    <citation type="submission" date="2017-07" db="EMBL/GenBank/DDBJ databases">
        <title>Bifidobacterium novel species.</title>
        <authorList>
            <person name="Lugli G.A."/>
            <person name="Milani C."/>
            <person name="Duranti S."/>
            <person name="Mangifesta M."/>
        </authorList>
    </citation>
    <scope>NUCLEOTIDE SEQUENCE [LARGE SCALE GENOMIC DNA]</scope>
    <source>
        <strain evidence="4">Goo31D</strain>
    </source>
</reference>
<dbReference type="EMBL" id="NMYC01000005">
    <property type="protein sequence ID" value="PLS27072.1"/>
    <property type="molecule type" value="Genomic_DNA"/>
</dbReference>
<keyword evidence="4" id="KW-1185">Reference proteome</keyword>
<feature type="transmembrane region" description="Helical" evidence="2">
    <location>
        <begin position="83"/>
        <end position="103"/>
    </location>
</feature>
<proteinExistence type="predicted"/>
<feature type="transmembrane region" description="Helical" evidence="2">
    <location>
        <begin position="40"/>
        <end position="62"/>
    </location>
</feature>
<gene>
    <name evidence="3" type="ORF">CGZ88_1557</name>
</gene>
<dbReference type="Proteomes" id="UP000234935">
    <property type="component" value="Unassembled WGS sequence"/>
</dbReference>
<comment type="caution">
    <text evidence="3">The sequence shown here is derived from an EMBL/GenBank/DDBJ whole genome shotgun (WGS) entry which is preliminary data.</text>
</comment>
<dbReference type="OrthoDB" id="3242755at2"/>
<evidence type="ECO:0008006" key="5">
    <source>
        <dbReference type="Google" id="ProtNLM"/>
    </source>
</evidence>
<accession>A0A2N5IYN5</accession>
<keyword evidence="2" id="KW-0812">Transmembrane</keyword>
<sequence length="194" mass="21239">MRAHRIRWWVYLLAVVLGVGGGAATAMLEERHHVSLLGLPWFVSAVLAVFGIGVLVAAWQVHRYTTTEPRKRVQLKTITPERAVDTLILSKALALAGAVLLGWYGGELLMVLGHLQAPYYRRIAIECVVACAASLIDMVCGIIGEGFCQLPPSEGPEHPKIERKRLRNGRRDRGVAWKADGQDGDNDEAAVPGR</sequence>
<evidence type="ECO:0000256" key="1">
    <source>
        <dbReference type="SAM" id="MobiDB-lite"/>
    </source>
</evidence>
<protein>
    <recommendedName>
        <fullName evidence="5">DUF3180 domain-containing protein</fullName>
    </recommendedName>
</protein>
<organism evidence="3 4">
    <name type="scientific">Bifidobacterium anseris</name>
    <dbReference type="NCBI Taxonomy" id="2020963"/>
    <lineage>
        <taxon>Bacteria</taxon>
        <taxon>Bacillati</taxon>
        <taxon>Actinomycetota</taxon>
        <taxon>Actinomycetes</taxon>
        <taxon>Bifidobacteriales</taxon>
        <taxon>Bifidobacteriaceae</taxon>
        <taxon>Bifidobacterium</taxon>
    </lineage>
</organism>
<evidence type="ECO:0000313" key="3">
    <source>
        <dbReference type="EMBL" id="PLS27072.1"/>
    </source>
</evidence>
<dbReference type="InterPro" id="IPR021517">
    <property type="entry name" value="DUF3180"/>
</dbReference>
<keyword evidence="2" id="KW-0472">Membrane</keyword>
<dbReference type="Pfam" id="PF11377">
    <property type="entry name" value="DUF3180"/>
    <property type="match status" value="1"/>
</dbReference>
<feature type="region of interest" description="Disordered" evidence="1">
    <location>
        <begin position="154"/>
        <end position="194"/>
    </location>
</feature>
<keyword evidence="2" id="KW-1133">Transmembrane helix</keyword>
<feature type="transmembrane region" description="Helical" evidence="2">
    <location>
        <begin position="9"/>
        <end position="28"/>
    </location>
</feature>
<evidence type="ECO:0000256" key="2">
    <source>
        <dbReference type="SAM" id="Phobius"/>
    </source>
</evidence>